<dbReference type="NCBIfam" id="NF005693">
    <property type="entry name" value="PRK07500.1"/>
    <property type="match status" value="1"/>
</dbReference>
<dbReference type="EMBL" id="JACIJG010000010">
    <property type="protein sequence ID" value="MBB5702950.1"/>
    <property type="molecule type" value="Genomic_DNA"/>
</dbReference>
<dbReference type="PROSITE" id="PS00715">
    <property type="entry name" value="SIGMA70_1"/>
    <property type="match status" value="1"/>
</dbReference>
<dbReference type="InterPro" id="IPR013324">
    <property type="entry name" value="RNA_pol_sigma_r3/r4-like"/>
</dbReference>
<gene>
    <name evidence="7" type="ORF">FHS76_002841</name>
</gene>
<evidence type="ECO:0000259" key="6">
    <source>
        <dbReference type="PROSITE" id="PS00715"/>
    </source>
</evidence>
<name>A0A7W9AYH2_9HYPH</name>
<dbReference type="GO" id="GO:0003677">
    <property type="term" value="F:DNA binding"/>
    <property type="evidence" value="ECO:0007669"/>
    <property type="project" value="UniProtKB-KW"/>
</dbReference>
<keyword evidence="8" id="KW-1185">Reference proteome</keyword>
<dbReference type="InterPro" id="IPR007630">
    <property type="entry name" value="RNA_pol_sigma70_r4"/>
</dbReference>
<evidence type="ECO:0000256" key="5">
    <source>
        <dbReference type="ARBA" id="ARBA00023163"/>
    </source>
</evidence>
<evidence type="ECO:0000313" key="7">
    <source>
        <dbReference type="EMBL" id="MBB5702950.1"/>
    </source>
</evidence>
<evidence type="ECO:0000256" key="1">
    <source>
        <dbReference type="ARBA" id="ARBA00007788"/>
    </source>
</evidence>
<dbReference type="CDD" id="cd06171">
    <property type="entry name" value="Sigma70_r4"/>
    <property type="match status" value="1"/>
</dbReference>
<dbReference type="GO" id="GO:0016987">
    <property type="term" value="F:sigma factor activity"/>
    <property type="evidence" value="ECO:0007669"/>
    <property type="project" value="UniProtKB-KW"/>
</dbReference>
<dbReference type="PANTHER" id="PTHR30376:SF3">
    <property type="entry name" value="RNA POLYMERASE SIGMA FACTOR RPOH"/>
    <property type="match status" value="1"/>
</dbReference>
<evidence type="ECO:0000256" key="3">
    <source>
        <dbReference type="ARBA" id="ARBA00023082"/>
    </source>
</evidence>
<accession>A0A7W9AYH2</accession>
<dbReference type="Pfam" id="PF04545">
    <property type="entry name" value="Sigma70_r4"/>
    <property type="match status" value="1"/>
</dbReference>
<keyword evidence="5" id="KW-0804">Transcription</keyword>
<protein>
    <submittedName>
        <fullName evidence="7">RNA polymerase sigma-32 factor</fullName>
    </submittedName>
</protein>
<evidence type="ECO:0000256" key="2">
    <source>
        <dbReference type="ARBA" id="ARBA00023015"/>
    </source>
</evidence>
<reference evidence="7 8" key="1">
    <citation type="submission" date="2020-08" db="EMBL/GenBank/DDBJ databases">
        <title>Genomic Encyclopedia of Type Strains, Phase IV (KMG-IV): sequencing the most valuable type-strain genomes for metagenomic binning, comparative biology and taxonomic classification.</title>
        <authorList>
            <person name="Goeker M."/>
        </authorList>
    </citation>
    <scope>NUCLEOTIDE SEQUENCE [LARGE SCALE GENOMIC DNA]</scope>
    <source>
        <strain evidence="7 8">DSM 26944</strain>
    </source>
</reference>
<dbReference type="InterPro" id="IPR000943">
    <property type="entry name" value="RNA_pol_sigma70"/>
</dbReference>
<dbReference type="Gene3D" id="1.10.601.10">
    <property type="entry name" value="RNA Polymerase Primary Sigma Factor"/>
    <property type="match status" value="1"/>
</dbReference>
<organism evidence="7 8">
    <name type="scientific">Brucella daejeonensis</name>
    <dbReference type="NCBI Taxonomy" id="659015"/>
    <lineage>
        <taxon>Bacteria</taxon>
        <taxon>Pseudomonadati</taxon>
        <taxon>Pseudomonadota</taxon>
        <taxon>Alphaproteobacteria</taxon>
        <taxon>Hyphomicrobiales</taxon>
        <taxon>Brucellaceae</taxon>
        <taxon>Brucella/Ochrobactrum group</taxon>
        <taxon>Brucella</taxon>
    </lineage>
</organism>
<dbReference type="SUPFAM" id="SSF88659">
    <property type="entry name" value="Sigma3 and sigma4 domains of RNA polymerase sigma factors"/>
    <property type="match status" value="1"/>
</dbReference>
<comment type="caution">
    <text evidence="7">The sequence shown here is derived from an EMBL/GenBank/DDBJ whole genome shotgun (WGS) entry which is preliminary data.</text>
</comment>
<sequence length="310" mass="35279">MKPSSMSSSSAVSANRPVVAHSLSATAVSSQSMIRRAMSAPYLEREEERDLAIRWKELKDQEALHRITSAHMRLVISMAGRFRKFKLPMSDLIQEGYVGLLEAAARFDPERDVRFSTYASWWIRASMQDYILRNWSIVRGGTSSAQKALFFNLRRLRSKLAQSDDTMSKSEIYREISEQLGVSASDVEFMDSRLSGPDSSLSMPVGNDESGSSRRMDFLIDDHPLQDEIAESSIDMERRNRWLHVALDSLNERELHIIRERRLDDDGVTLEALGEKLGISKERVRQIESRALEKLKVALLSQHELAAYQA</sequence>
<dbReference type="NCBIfam" id="NF005143">
    <property type="entry name" value="PRK06596.1"/>
    <property type="match status" value="1"/>
</dbReference>
<proteinExistence type="inferred from homology"/>
<dbReference type="RefSeq" id="WP_183653651.1">
    <property type="nucleotide sequence ID" value="NZ_JACIJG010000010.1"/>
</dbReference>
<dbReference type="Pfam" id="PF04542">
    <property type="entry name" value="Sigma70_r2"/>
    <property type="match status" value="1"/>
</dbReference>
<dbReference type="GO" id="GO:0006352">
    <property type="term" value="P:DNA-templated transcription initiation"/>
    <property type="evidence" value="ECO:0007669"/>
    <property type="project" value="InterPro"/>
</dbReference>
<dbReference type="InterPro" id="IPR014284">
    <property type="entry name" value="RNA_pol_sigma-70_dom"/>
</dbReference>
<feature type="domain" description="RNA polymerase sigma-70" evidence="6">
    <location>
        <begin position="91"/>
        <end position="104"/>
    </location>
</feature>
<dbReference type="Proteomes" id="UP000555546">
    <property type="component" value="Unassembled WGS sequence"/>
</dbReference>
<dbReference type="InterPro" id="IPR007627">
    <property type="entry name" value="RNA_pol_sigma70_r2"/>
</dbReference>
<dbReference type="AlphaFoldDB" id="A0A7W9AYH2"/>
<evidence type="ECO:0000256" key="4">
    <source>
        <dbReference type="ARBA" id="ARBA00023125"/>
    </source>
</evidence>
<dbReference type="InterPro" id="IPR013325">
    <property type="entry name" value="RNA_pol_sigma_r2"/>
</dbReference>
<dbReference type="SUPFAM" id="SSF88946">
    <property type="entry name" value="Sigma2 domain of RNA polymerase sigma factors"/>
    <property type="match status" value="1"/>
</dbReference>
<dbReference type="InterPro" id="IPR050813">
    <property type="entry name" value="Sigma-70_Factor"/>
</dbReference>
<keyword evidence="2" id="KW-0805">Transcription regulation</keyword>
<dbReference type="Gene3D" id="1.20.140.160">
    <property type="match status" value="1"/>
</dbReference>
<dbReference type="PANTHER" id="PTHR30376">
    <property type="entry name" value="SIGMA FACTOR RPOH HEAT SHOCK RELATED"/>
    <property type="match status" value="1"/>
</dbReference>
<evidence type="ECO:0000313" key="8">
    <source>
        <dbReference type="Proteomes" id="UP000555546"/>
    </source>
</evidence>
<dbReference type="NCBIfam" id="TIGR02937">
    <property type="entry name" value="sigma70-ECF"/>
    <property type="match status" value="1"/>
</dbReference>
<comment type="similarity">
    <text evidence="1">Belongs to the sigma-70 factor family.</text>
</comment>
<dbReference type="PRINTS" id="PR00046">
    <property type="entry name" value="SIGMA70FCT"/>
</dbReference>
<keyword evidence="4" id="KW-0238">DNA-binding</keyword>
<keyword evidence="3" id="KW-0731">Sigma factor</keyword>